<dbReference type="RefSeq" id="WP_115777308.1">
    <property type="nucleotide sequence ID" value="NZ_BMHL01000006.1"/>
</dbReference>
<feature type="region of interest" description="Disordered" evidence="1">
    <location>
        <begin position="745"/>
        <end position="779"/>
    </location>
</feature>
<dbReference type="EMBL" id="BMHL01000006">
    <property type="protein sequence ID" value="GGC46870.1"/>
    <property type="molecule type" value="Genomic_DNA"/>
</dbReference>
<accession>A0ABQ1MUU9</accession>
<protein>
    <recommendedName>
        <fullName evidence="5">Carbohydrate-binding family V/XII</fullName>
    </recommendedName>
</protein>
<comment type="caution">
    <text evidence="3">The sequence shown here is derived from an EMBL/GenBank/DDBJ whole genome shotgun (WGS) entry which is preliminary data.</text>
</comment>
<feature type="chain" id="PRO_5045400956" description="Carbohydrate-binding family V/XII" evidence="2">
    <location>
        <begin position="28"/>
        <end position="803"/>
    </location>
</feature>
<feature type="signal peptide" evidence="2">
    <location>
        <begin position="1"/>
        <end position="27"/>
    </location>
</feature>
<keyword evidence="4" id="KW-1185">Reference proteome</keyword>
<evidence type="ECO:0008006" key="5">
    <source>
        <dbReference type="Google" id="ProtNLM"/>
    </source>
</evidence>
<evidence type="ECO:0000313" key="3">
    <source>
        <dbReference type="EMBL" id="GGC46870.1"/>
    </source>
</evidence>
<reference evidence="4" key="1">
    <citation type="journal article" date="2019" name="Int. J. Syst. Evol. Microbiol.">
        <title>The Global Catalogue of Microorganisms (GCM) 10K type strain sequencing project: providing services to taxonomists for standard genome sequencing and annotation.</title>
        <authorList>
            <consortium name="The Broad Institute Genomics Platform"/>
            <consortium name="The Broad Institute Genome Sequencing Center for Infectious Disease"/>
            <person name="Wu L."/>
            <person name="Ma J."/>
        </authorList>
    </citation>
    <scope>NUCLEOTIDE SEQUENCE [LARGE SCALE GENOMIC DNA]</scope>
    <source>
        <strain evidence="4">CGMCC 1.15103</strain>
    </source>
</reference>
<evidence type="ECO:0000256" key="2">
    <source>
        <dbReference type="SAM" id="SignalP"/>
    </source>
</evidence>
<gene>
    <name evidence="3" type="ORF">GCM10011400_37600</name>
</gene>
<dbReference type="Proteomes" id="UP000602004">
    <property type="component" value="Unassembled WGS sequence"/>
</dbReference>
<evidence type="ECO:0000313" key="4">
    <source>
        <dbReference type="Proteomes" id="UP000602004"/>
    </source>
</evidence>
<keyword evidence="2" id="KW-0732">Signal</keyword>
<name>A0ABQ1MUU9_9BURK</name>
<organism evidence="3 4">
    <name type="scientific">Paraburkholderia caffeinilytica</name>
    <dbReference type="NCBI Taxonomy" id="1761016"/>
    <lineage>
        <taxon>Bacteria</taxon>
        <taxon>Pseudomonadati</taxon>
        <taxon>Pseudomonadota</taxon>
        <taxon>Betaproteobacteria</taxon>
        <taxon>Burkholderiales</taxon>
        <taxon>Burkholderiaceae</taxon>
        <taxon>Paraburkholderia</taxon>
    </lineage>
</organism>
<feature type="compositionally biased region" description="Basic and acidic residues" evidence="1">
    <location>
        <begin position="750"/>
        <end position="765"/>
    </location>
</feature>
<sequence>MFKLTRSLTVLLTTTCLAWSVSHDVSAANAATPAASLIWPRNFDAGKQQIEMYQPQIEQWDGNRIAGRAAVAVGPTDGAPTYGVAHFSATADIDKRSGLVQLTHIEIASVEVPTNPDLAGTIRTALLARLPAAGLTASLDELQTSYAVSAQHAATHAVAVKNDAPRIVFSTTPTVLVMVDGAPVWRPVGGTHYERVLNSRALLLRDEKGVRYLNAAGYWYVAESPDAGWVVQTAPPQSVLAAARQAEASAKADPLLPASGKRAPHAPVVLIATEPTELIVTDGPEKLTPIAGVSLLSVSNTDHAVFVDPATNQYYVLISGRWFRAASAGGPWQYVAGSTLPADFAKISPHDPKANVLVSVPGTPQAREAAIAATIAQTASVSRATATLSVKYDGAPHFAPIAGTALSYAINTATPVIEVDPGHYYAVTNGVWFQAPTPAGAWQVATEVPSTIYAIPASSPLHYVVYVRIYSVTADTVVVGYTPGYMGVVVNADGTVVYGTGYAYSPYVGADYYGYPATYGYGAGFALSAAEGFAFGFAAGAIWGAAAPYWGPYWGGGGWGNVNVNQANFYGRWGQGTVTHASGWNAWTGTQWRGAAGAGYNPATGAHFQGGAGAAFNPYSGNYAAGRQGSFANASTGRAGAARGGIAGNQYNGNFAGGRQTAGYNAQTGRAGAAEFGVAGNTHTGQYAAGSKGFVTNRSRGNAVAWNNGDVYAGHDGNVYQHTAGGGWQQHTAGGWQSVQPKADVGGDLEQQRGARDVSEQRFDHTSSQWGDARGTQGAGRVGGGGGFGGGGGGGFHGGGFRR</sequence>
<evidence type="ECO:0000256" key="1">
    <source>
        <dbReference type="SAM" id="MobiDB-lite"/>
    </source>
</evidence>
<proteinExistence type="predicted"/>
<feature type="region of interest" description="Disordered" evidence="1">
    <location>
        <begin position="784"/>
        <end position="803"/>
    </location>
</feature>